<dbReference type="AlphaFoldDB" id="A0A934RCD6"/>
<evidence type="ECO:0000313" key="3">
    <source>
        <dbReference type="Proteomes" id="UP000658278"/>
    </source>
</evidence>
<protein>
    <submittedName>
        <fullName evidence="2">DnaJ domain-containing protein</fullName>
    </submittedName>
</protein>
<dbReference type="Gene3D" id="1.10.287.110">
    <property type="entry name" value="DnaJ domain"/>
    <property type="match status" value="1"/>
</dbReference>
<dbReference type="CDD" id="cd06257">
    <property type="entry name" value="DnaJ"/>
    <property type="match status" value="1"/>
</dbReference>
<dbReference type="Proteomes" id="UP000658278">
    <property type="component" value="Unassembled WGS sequence"/>
</dbReference>
<evidence type="ECO:0000313" key="2">
    <source>
        <dbReference type="EMBL" id="MBK1828083.1"/>
    </source>
</evidence>
<gene>
    <name evidence="2" type="ORF">JIN81_13710</name>
</gene>
<dbReference type="SMART" id="SM00271">
    <property type="entry name" value="DnaJ"/>
    <property type="match status" value="1"/>
</dbReference>
<evidence type="ECO:0000259" key="1">
    <source>
        <dbReference type="PROSITE" id="PS50076"/>
    </source>
</evidence>
<reference evidence="2" key="1">
    <citation type="submission" date="2021-01" db="EMBL/GenBank/DDBJ databases">
        <title>Modified the classification status of verrucomicrobia.</title>
        <authorList>
            <person name="Feng X."/>
        </authorList>
    </citation>
    <scope>NUCLEOTIDE SEQUENCE</scope>
    <source>
        <strain evidence="2">KCTC 22201</strain>
    </source>
</reference>
<organism evidence="2 3">
    <name type="scientific">Haloferula rosea</name>
    <dbReference type="NCBI Taxonomy" id="490093"/>
    <lineage>
        <taxon>Bacteria</taxon>
        <taxon>Pseudomonadati</taxon>
        <taxon>Verrucomicrobiota</taxon>
        <taxon>Verrucomicrobiia</taxon>
        <taxon>Verrucomicrobiales</taxon>
        <taxon>Verrucomicrobiaceae</taxon>
        <taxon>Haloferula</taxon>
    </lineage>
</organism>
<dbReference type="SUPFAM" id="SSF46565">
    <property type="entry name" value="Chaperone J-domain"/>
    <property type="match status" value="1"/>
</dbReference>
<dbReference type="PROSITE" id="PS50076">
    <property type="entry name" value="DNAJ_2"/>
    <property type="match status" value="1"/>
</dbReference>
<feature type="domain" description="J" evidence="1">
    <location>
        <begin position="3"/>
        <end position="58"/>
    </location>
</feature>
<dbReference type="InterPro" id="IPR001623">
    <property type="entry name" value="DnaJ_domain"/>
</dbReference>
<proteinExistence type="predicted"/>
<sequence>MMDAFDCLGLERRLSLDDDEISAAFRAKGKLCHPDSGGSVAAFESLEAASQTLKDPGRRLKHWLELENRPGDLRGSVSSELMSLFTELGELLQQADALIREREAAGSALAKAMLEARTQSVRDGLEDITGKLDALVASRVAGFEAVESGAADGWEVARDLAFLSKWQGQVRERFASLW</sequence>
<accession>A0A934RCD6</accession>
<dbReference type="EMBL" id="JAENII010000011">
    <property type="protein sequence ID" value="MBK1828083.1"/>
    <property type="molecule type" value="Genomic_DNA"/>
</dbReference>
<comment type="caution">
    <text evidence="2">The sequence shown here is derived from an EMBL/GenBank/DDBJ whole genome shotgun (WGS) entry which is preliminary data.</text>
</comment>
<dbReference type="InterPro" id="IPR036869">
    <property type="entry name" value="J_dom_sf"/>
</dbReference>
<name>A0A934RCD6_9BACT</name>
<dbReference type="Pfam" id="PF00226">
    <property type="entry name" value="DnaJ"/>
    <property type="match status" value="1"/>
</dbReference>
<keyword evidence="3" id="KW-1185">Reference proteome</keyword>